<proteinExistence type="predicted"/>
<evidence type="ECO:0000259" key="2">
    <source>
        <dbReference type="Pfam" id="PF05598"/>
    </source>
</evidence>
<dbReference type="Pfam" id="PF05598">
    <property type="entry name" value="DUF772"/>
    <property type="match status" value="1"/>
</dbReference>
<name>A0ABY6ZP98_9BACL</name>
<dbReference type="Proteomes" id="UP001164761">
    <property type="component" value="Plasmid unnamed1"/>
</dbReference>
<feature type="compositionally biased region" description="Basic and acidic residues" evidence="1">
    <location>
        <begin position="411"/>
        <end position="426"/>
    </location>
</feature>
<evidence type="ECO:0000259" key="3">
    <source>
        <dbReference type="Pfam" id="PF13586"/>
    </source>
</evidence>
<dbReference type="Pfam" id="PF13586">
    <property type="entry name" value="DDE_Tnp_1_2"/>
    <property type="match status" value="1"/>
</dbReference>
<feature type="domain" description="Transposase DDE" evidence="3">
    <location>
        <begin position="380"/>
        <end position="469"/>
    </location>
</feature>
<geneLocation type="plasmid" evidence="4 5">
    <name>unnamed1</name>
</geneLocation>
<feature type="region of interest" description="Disordered" evidence="1">
    <location>
        <begin position="136"/>
        <end position="173"/>
    </location>
</feature>
<dbReference type="InterPro" id="IPR008490">
    <property type="entry name" value="Transposase_InsH_N"/>
</dbReference>
<feature type="region of interest" description="Disordered" evidence="1">
    <location>
        <begin position="404"/>
        <end position="426"/>
    </location>
</feature>
<gene>
    <name evidence="4" type="ORF">NZD89_28610</name>
</gene>
<sequence>MYANHQDQQILPGDFFLPFGGRLSENNRWVQLSYLIPWRRVEQEYSKHFSKDVRGGRAVSVRMALGALIIQEREGFSDRHLVQHITENPYLQYFIGLPAYQEEPPFDPSLLTHFRKRLGPDVINQVNEWIVQAGLKDEQNGDDDQNNNEPPRESGQSEVNSQSKAEVQEPQTHQGKLILNATCTPADIAYPTDLSLLNRAREKLEDIIDTLHAPHKGEVKKPRDRRRQARRDYLRTAKNRKPSRAEIRKSVGRQLRYVARNLKFIEQLVHCTPLMALSRRQYRDLLVIGELYRQQREMYQSRSHRVDDRIVSIAQPDVRPIVRGKAKANVEFGAKVSISVVEGYTLMERTSWDSFNEGSTLIESVERYVERFGYYPETILADKIYRTRENLQYCKDHGIRMSGPKLGRPPKQVDREQKKMEQQDMGERNAVEGKFGEGKRIYGLGLIRTRVRQTSETVIAIQLLIMNLEKRLRLLFLLILGELFGTDFGTTVVIA</sequence>
<dbReference type="InterPro" id="IPR025668">
    <property type="entry name" value="Tnp_DDE_dom"/>
</dbReference>
<evidence type="ECO:0000256" key="1">
    <source>
        <dbReference type="SAM" id="MobiDB-lite"/>
    </source>
</evidence>
<dbReference type="EMBL" id="CP104068">
    <property type="protein sequence ID" value="WAH44820.1"/>
    <property type="molecule type" value="Genomic_DNA"/>
</dbReference>
<evidence type="ECO:0000313" key="4">
    <source>
        <dbReference type="EMBL" id="WAH44820.1"/>
    </source>
</evidence>
<dbReference type="PANTHER" id="PTHR33803:SF3">
    <property type="entry name" value="BLL1974 PROTEIN"/>
    <property type="match status" value="1"/>
</dbReference>
<dbReference type="InterPro" id="IPR047710">
    <property type="entry name" value="Transpos_IS5-like"/>
</dbReference>
<dbReference type="RefSeq" id="WP_268008692.1">
    <property type="nucleotide sequence ID" value="NZ_BSUT01000003.1"/>
</dbReference>
<keyword evidence="4" id="KW-0614">Plasmid</keyword>
<dbReference type="PANTHER" id="PTHR33803">
    <property type="entry name" value="IS1478 TRANSPOSASE"/>
    <property type="match status" value="1"/>
</dbReference>
<dbReference type="NCBIfam" id="NF033578">
    <property type="entry name" value="transpos_IS5_1"/>
    <property type="match status" value="1"/>
</dbReference>
<protein>
    <submittedName>
        <fullName evidence="4">IS5 family transposase</fullName>
    </submittedName>
</protein>
<evidence type="ECO:0000313" key="5">
    <source>
        <dbReference type="Proteomes" id="UP001164761"/>
    </source>
</evidence>
<feature type="compositionally biased region" description="Polar residues" evidence="1">
    <location>
        <begin position="154"/>
        <end position="173"/>
    </location>
</feature>
<keyword evidence="5" id="KW-1185">Reference proteome</keyword>
<feature type="domain" description="Transposase InsH N-terminal" evidence="2">
    <location>
        <begin position="22"/>
        <end position="117"/>
    </location>
</feature>
<accession>A0ABY6ZP98</accession>
<feature type="region of interest" description="Disordered" evidence="1">
    <location>
        <begin position="213"/>
        <end position="247"/>
    </location>
</feature>
<reference evidence="4" key="1">
    <citation type="submission" date="2022-08" db="EMBL/GenBank/DDBJ databases">
        <title>Alicyclobacillus fastidiosus DSM 17978, complete genome.</title>
        <authorList>
            <person name="Wang Q."/>
            <person name="Cai R."/>
            <person name="Wang Z."/>
        </authorList>
    </citation>
    <scope>NUCLEOTIDE SEQUENCE</scope>
    <source>
        <strain evidence="4">DSM 17978</strain>
        <plasmid evidence="4">unnamed1</plasmid>
    </source>
</reference>
<organism evidence="4 5">
    <name type="scientific">Alicyclobacillus fastidiosus</name>
    <dbReference type="NCBI Taxonomy" id="392011"/>
    <lineage>
        <taxon>Bacteria</taxon>
        <taxon>Bacillati</taxon>
        <taxon>Bacillota</taxon>
        <taxon>Bacilli</taxon>
        <taxon>Bacillales</taxon>
        <taxon>Alicyclobacillaceae</taxon>
        <taxon>Alicyclobacillus</taxon>
    </lineage>
</organism>